<gene>
    <name evidence="1" type="ordered locus">ESA_02119</name>
</gene>
<dbReference type="Proteomes" id="UP000000260">
    <property type="component" value="Chromosome"/>
</dbReference>
<evidence type="ECO:0000313" key="2">
    <source>
        <dbReference type="Proteomes" id="UP000000260"/>
    </source>
</evidence>
<sequence>MTFTLGRFFGQNMTQVSVLVLKTTFTGFFEALSSTAYGLNFWHLNYIHFALLIKRNVGEQNL</sequence>
<accession>A7MNZ3</accession>
<dbReference type="KEGG" id="esa:ESA_02119"/>
<dbReference type="AlphaFoldDB" id="A7MNZ3"/>
<keyword evidence="2" id="KW-1185">Reference proteome</keyword>
<dbReference type="HOGENOM" id="CLU_201930_0_0_6"/>
<name>A7MNZ3_CROS8</name>
<protein>
    <submittedName>
        <fullName evidence="1">Uncharacterized protein</fullName>
    </submittedName>
</protein>
<dbReference type="EMBL" id="CP000783">
    <property type="protein sequence ID" value="ABU77368.1"/>
    <property type="molecule type" value="Genomic_DNA"/>
</dbReference>
<proteinExistence type="predicted"/>
<organism evidence="1 2">
    <name type="scientific">Cronobacter sakazakii (strain ATCC BAA-894)</name>
    <name type="common">Enterobacter sakazakii</name>
    <dbReference type="NCBI Taxonomy" id="290339"/>
    <lineage>
        <taxon>Bacteria</taxon>
        <taxon>Pseudomonadati</taxon>
        <taxon>Pseudomonadota</taxon>
        <taxon>Gammaproteobacteria</taxon>
        <taxon>Enterobacterales</taxon>
        <taxon>Enterobacteriaceae</taxon>
        <taxon>Cronobacter</taxon>
    </lineage>
</organism>
<reference evidence="1 2" key="1">
    <citation type="journal article" date="2010" name="PLoS ONE">
        <title>Genome sequence of Cronobacter sakazakii BAA-894 and comparative genomic hybridization analysis with other Cronobacter species.</title>
        <authorList>
            <person name="Kucerova E."/>
            <person name="Clifton S.W."/>
            <person name="Xia X.Q."/>
            <person name="Long F."/>
            <person name="Porwollik S."/>
            <person name="Fulton L."/>
            <person name="Fronick C."/>
            <person name="Minx P."/>
            <person name="Kyung K."/>
            <person name="Warren W."/>
            <person name="Fulton R."/>
            <person name="Feng D."/>
            <person name="Wollam A."/>
            <person name="Shah N."/>
            <person name="Bhonagiri V."/>
            <person name="Nash W.E."/>
            <person name="Hallsworth-Pepin K."/>
            <person name="Wilson R.K."/>
            <person name="McClelland M."/>
            <person name="Forsythe S.J."/>
        </authorList>
    </citation>
    <scope>NUCLEOTIDE SEQUENCE [LARGE SCALE GENOMIC DNA]</scope>
    <source>
        <strain evidence="1 2">ATCC BAA-894</strain>
    </source>
</reference>
<evidence type="ECO:0000313" key="1">
    <source>
        <dbReference type="EMBL" id="ABU77368.1"/>
    </source>
</evidence>